<dbReference type="Proteomes" id="UP000625568">
    <property type="component" value="Chromosome 2"/>
</dbReference>
<dbReference type="EMBL" id="CP069483">
    <property type="protein sequence ID" value="QRO80518.1"/>
    <property type="molecule type" value="Genomic_DNA"/>
</dbReference>
<reference evidence="1 2" key="1">
    <citation type="submission" date="2021-02" db="EMBL/GenBank/DDBJ databases">
        <title>FDA dAtabase for Regulatory Grade micrObial Sequences (FDA-ARGOS): Supporting development and validation of Infectious Disease Dx tests.</title>
        <authorList>
            <person name="Minogue T."/>
            <person name="Wolcott M."/>
            <person name="Wasieloski L."/>
            <person name="Aguilar W."/>
            <person name="Moore D."/>
            <person name="Jaissle J."/>
            <person name="Tallon L."/>
            <person name="Sadzewicz L."/>
            <person name="Zhao X."/>
            <person name="Boylan J."/>
            <person name="Ott S."/>
            <person name="Bowen H."/>
            <person name="Vavikolanu K."/>
            <person name="Mehta A."/>
            <person name="Aluvathingal J."/>
            <person name="Nadendla S."/>
            <person name="Yan Y."/>
            <person name="Sichtig H."/>
        </authorList>
    </citation>
    <scope>NUCLEOTIDE SEQUENCE [LARGE SCALE GENOMIC DNA]</scope>
    <source>
        <strain evidence="1 2">FDAARGOS_1272</strain>
    </source>
</reference>
<gene>
    <name evidence="1" type="ORF">I6K02_19560</name>
</gene>
<organism evidence="1 2">
    <name type="scientific">Burkholderia dolosa</name>
    <dbReference type="NCBI Taxonomy" id="152500"/>
    <lineage>
        <taxon>Bacteria</taxon>
        <taxon>Pseudomonadati</taxon>
        <taxon>Pseudomonadota</taxon>
        <taxon>Betaproteobacteria</taxon>
        <taxon>Burkholderiales</taxon>
        <taxon>Burkholderiaceae</taxon>
        <taxon>Burkholderia</taxon>
        <taxon>Burkholderia cepacia complex</taxon>
    </lineage>
</organism>
<accession>A0A892IEB8</accession>
<dbReference type="GeneID" id="93130485"/>
<dbReference type="RefSeq" id="WP_006765506.1">
    <property type="nucleotide sequence ID" value="NZ_CABVPR010000003.1"/>
</dbReference>
<name>A0A892IEB8_9BURK</name>
<proteinExistence type="predicted"/>
<dbReference type="AlphaFoldDB" id="A0A892IEB8"/>
<evidence type="ECO:0000313" key="1">
    <source>
        <dbReference type="EMBL" id="QRO80518.1"/>
    </source>
</evidence>
<keyword evidence="2" id="KW-1185">Reference proteome</keyword>
<protein>
    <submittedName>
        <fullName evidence="1">Uncharacterized protein</fullName>
    </submittedName>
</protein>
<sequence>MEEDDTIPPAPWCDIAVKSGNGYTLDVSLIVDTFVIEVPAWNEGLGGPRPGDLYTVYFNDYIFTQEEVADEEQAQWNPYRVPFHVWEVPNGSYNVYYTLWDQVQSNPKRISKTYPLTITGSKAVGGLPAPTFPKSRPDPGNGQQRVEYFADIMADGGVAIEATYNVDPGDKVTFCWVGYDMNGDIVPQSKCMIPGTIAGGTAYATIPARHVLCLGPDSNASAYYHVERQPPNGDPTDSATATLGISFENIVTLEANVAQGAPAHILGTSFCGRAAVRVFGSPGKQVDASLPGDSRCTILEATQSDKRDHSLTLDEYGIGLFHVVPNDQYGTTVTLADDTFTSPPLPVQFSGAQSDSNDSAITAYTYTTGAAANSPMFQDVSVCSIYAKVDRSVLPSGINTLEVTVGGRARLFAFPGQQTASVPIDDDGTVAVDVIDSFVETVQVSIGVAGYPAIHFPIEFAAFPSWRKLSDSPA</sequence>
<evidence type="ECO:0000313" key="2">
    <source>
        <dbReference type="Proteomes" id="UP000625568"/>
    </source>
</evidence>